<keyword evidence="12" id="KW-0464">Manganese</keyword>
<dbReference type="AlphaFoldDB" id="A0A5P1FGQ8"/>
<keyword evidence="7" id="KW-0812">Transmembrane</keyword>
<evidence type="ECO:0000256" key="8">
    <source>
        <dbReference type="ARBA" id="ARBA00022968"/>
    </source>
</evidence>
<keyword evidence="9" id="KW-1133">Transmembrane helix</keyword>
<evidence type="ECO:0000313" key="14">
    <source>
        <dbReference type="Proteomes" id="UP000243459"/>
    </source>
</evidence>
<evidence type="ECO:0000256" key="5">
    <source>
        <dbReference type="ARBA" id="ARBA00022676"/>
    </source>
</evidence>
<organism evidence="13 14">
    <name type="scientific">Asparagus officinalis</name>
    <name type="common">Garden asparagus</name>
    <dbReference type="NCBI Taxonomy" id="4686"/>
    <lineage>
        <taxon>Eukaryota</taxon>
        <taxon>Viridiplantae</taxon>
        <taxon>Streptophyta</taxon>
        <taxon>Embryophyta</taxon>
        <taxon>Tracheophyta</taxon>
        <taxon>Spermatophyta</taxon>
        <taxon>Magnoliopsida</taxon>
        <taxon>Liliopsida</taxon>
        <taxon>Asparagales</taxon>
        <taxon>Asparagaceae</taxon>
        <taxon>Asparagoideae</taxon>
        <taxon>Asparagus</taxon>
    </lineage>
</organism>
<keyword evidence="6" id="KW-0808">Transferase</keyword>
<keyword evidence="10" id="KW-0333">Golgi apparatus</keyword>
<keyword evidence="11" id="KW-0472">Membrane</keyword>
<comment type="similarity">
    <text evidence="4">Belongs to the glycosyltransferase 31 family.</text>
</comment>
<dbReference type="GO" id="GO:0000139">
    <property type="term" value="C:Golgi membrane"/>
    <property type="evidence" value="ECO:0007669"/>
    <property type="project" value="UniProtKB-SubCell"/>
</dbReference>
<evidence type="ECO:0000256" key="7">
    <source>
        <dbReference type="ARBA" id="ARBA00022692"/>
    </source>
</evidence>
<evidence type="ECO:0000256" key="2">
    <source>
        <dbReference type="ARBA" id="ARBA00004323"/>
    </source>
</evidence>
<evidence type="ECO:0000256" key="6">
    <source>
        <dbReference type="ARBA" id="ARBA00022679"/>
    </source>
</evidence>
<dbReference type="UniPathway" id="UPA00378"/>
<dbReference type="InterPro" id="IPR002659">
    <property type="entry name" value="Glyco_trans_31"/>
</dbReference>
<gene>
    <name evidence="13" type="ORF">A4U43_C03F20790</name>
</gene>
<evidence type="ECO:0000256" key="3">
    <source>
        <dbReference type="ARBA" id="ARBA00004922"/>
    </source>
</evidence>
<evidence type="ECO:0000256" key="9">
    <source>
        <dbReference type="ARBA" id="ARBA00022989"/>
    </source>
</evidence>
<comment type="subcellular location">
    <subcellularLocation>
        <location evidence="2">Golgi apparatus membrane</location>
        <topology evidence="2">Single-pass type II membrane protein</topology>
    </subcellularLocation>
</comment>
<keyword evidence="5" id="KW-0328">Glycosyltransferase</keyword>
<dbReference type="Proteomes" id="UP000243459">
    <property type="component" value="Chromosome 3"/>
</dbReference>
<dbReference type="Pfam" id="PF01762">
    <property type="entry name" value="Galactosyl_T"/>
    <property type="match status" value="1"/>
</dbReference>
<accession>A0A5P1FGQ8</accession>
<keyword evidence="8" id="KW-0735">Signal-anchor</keyword>
<dbReference type="Gramene" id="ONK75811">
    <property type="protein sequence ID" value="ONK75811"/>
    <property type="gene ID" value="A4U43_C03F20790"/>
</dbReference>
<proteinExistence type="inferred from homology"/>
<name>A0A5P1FGQ8_ASPOF</name>
<evidence type="ECO:0000313" key="13">
    <source>
        <dbReference type="EMBL" id="ONK75811.1"/>
    </source>
</evidence>
<evidence type="ECO:0000256" key="12">
    <source>
        <dbReference type="ARBA" id="ARBA00023211"/>
    </source>
</evidence>
<evidence type="ECO:0000256" key="4">
    <source>
        <dbReference type="ARBA" id="ARBA00008661"/>
    </source>
</evidence>
<sequence>MHKGLVLTDPAQKWYEPRSDLLGREYFSYAGGSIYALSYEVVENLVSLRRDVVRLFNEDVMIGAWMLAMNVHYEDDWAVCEPECTPSSVAVWDDGCSGLCNPEVSPRGFDLKRGI</sequence>
<evidence type="ECO:0000256" key="10">
    <source>
        <dbReference type="ARBA" id="ARBA00023034"/>
    </source>
</evidence>
<comment type="cofactor">
    <cofactor evidence="1">
        <name>Mn(2+)</name>
        <dbReference type="ChEBI" id="CHEBI:29035"/>
    </cofactor>
</comment>
<evidence type="ECO:0000256" key="1">
    <source>
        <dbReference type="ARBA" id="ARBA00001936"/>
    </source>
</evidence>
<dbReference type="GO" id="GO:0016758">
    <property type="term" value="F:hexosyltransferase activity"/>
    <property type="evidence" value="ECO:0007669"/>
    <property type="project" value="InterPro"/>
</dbReference>
<keyword evidence="14" id="KW-1185">Reference proteome</keyword>
<evidence type="ECO:0000256" key="11">
    <source>
        <dbReference type="ARBA" id="ARBA00023136"/>
    </source>
</evidence>
<reference evidence="14" key="1">
    <citation type="journal article" date="2017" name="Nat. Commun.">
        <title>The asparagus genome sheds light on the origin and evolution of a young Y chromosome.</title>
        <authorList>
            <person name="Harkess A."/>
            <person name="Zhou J."/>
            <person name="Xu C."/>
            <person name="Bowers J.E."/>
            <person name="Van der Hulst R."/>
            <person name="Ayyampalayam S."/>
            <person name="Mercati F."/>
            <person name="Riccardi P."/>
            <person name="McKain M.R."/>
            <person name="Kakrana A."/>
            <person name="Tang H."/>
            <person name="Ray J."/>
            <person name="Groenendijk J."/>
            <person name="Arikit S."/>
            <person name="Mathioni S.M."/>
            <person name="Nakano M."/>
            <person name="Shan H."/>
            <person name="Telgmann-Rauber A."/>
            <person name="Kanno A."/>
            <person name="Yue Z."/>
            <person name="Chen H."/>
            <person name="Li W."/>
            <person name="Chen Y."/>
            <person name="Xu X."/>
            <person name="Zhang Y."/>
            <person name="Luo S."/>
            <person name="Chen H."/>
            <person name="Gao J."/>
            <person name="Mao Z."/>
            <person name="Pires J.C."/>
            <person name="Luo M."/>
            <person name="Kudrna D."/>
            <person name="Wing R.A."/>
            <person name="Meyers B.C."/>
            <person name="Yi K."/>
            <person name="Kong H."/>
            <person name="Lavrijsen P."/>
            <person name="Sunseri F."/>
            <person name="Falavigna A."/>
            <person name="Ye Y."/>
            <person name="Leebens-Mack J.H."/>
            <person name="Chen G."/>
        </authorList>
    </citation>
    <scope>NUCLEOTIDE SEQUENCE [LARGE SCALE GENOMIC DNA]</scope>
    <source>
        <strain evidence="14">cv. DH0086</strain>
    </source>
</reference>
<dbReference type="EMBL" id="CM007383">
    <property type="protein sequence ID" value="ONK75811.1"/>
    <property type="molecule type" value="Genomic_DNA"/>
</dbReference>
<protein>
    <submittedName>
        <fullName evidence="13">Uncharacterized protein</fullName>
    </submittedName>
</protein>
<comment type="pathway">
    <text evidence="3">Protein modification; protein glycosylation.</text>
</comment>